<dbReference type="EMBL" id="DS022300">
    <property type="protein sequence ID" value="OAJ37463.1"/>
    <property type="molecule type" value="Genomic_DNA"/>
</dbReference>
<evidence type="ECO:0000256" key="1">
    <source>
        <dbReference type="ARBA" id="ARBA00001962"/>
    </source>
</evidence>
<sequence>MTEGLTNEQLQQFDKDGFLVIPGFFTTEQATALRHAAADLLASLDINTHPKTKFTTGETGNSEHVSDDYFLSSGDKIRYFFEEDAFDANGTLVTDKAKAINKIGHGLHELEPAFKSFSADKGIKQIMKSLKYKDPRILQSMMIFKQPKIGGRVPPHQDSTFLFTKPLSAIGFWFALEDCTLENGCMWFVPGSHKNVSVSKRFVRREDGQGTKFIDIAPHTPDPPESDYICAPVSTGSLVLIHGSVLHKSNHNSSSKSRWIYTFHCIEGEDAGYEYPKDNWLQPTSDTPLTKLYDT</sequence>
<gene>
    <name evidence="5" type="ORF">BDEG_21479</name>
</gene>
<dbReference type="STRING" id="403673.A0A177WBQ4"/>
<name>A0A177WBQ4_BATDL</name>
<dbReference type="PANTHER" id="PTHR20883">
    <property type="entry name" value="PHYTANOYL-COA DIOXYGENASE DOMAIN CONTAINING 1"/>
    <property type="match status" value="1"/>
</dbReference>
<reference evidence="5 6" key="2">
    <citation type="submission" date="2016-05" db="EMBL/GenBank/DDBJ databases">
        <title>Lineage-specific infection strategies underlie the spectrum of fungal disease in amphibians.</title>
        <authorList>
            <person name="Cuomo C.A."/>
            <person name="Farrer R.A."/>
            <person name="James T."/>
            <person name="Longcore J."/>
            <person name="Birren B."/>
        </authorList>
    </citation>
    <scope>NUCLEOTIDE SEQUENCE [LARGE SCALE GENOMIC DNA]</scope>
    <source>
        <strain evidence="5 6">JEL423</strain>
    </source>
</reference>
<dbReference type="GO" id="GO:0046872">
    <property type="term" value="F:metal ion binding"/>
    <property type="evidence" value="ECO:0007669"/>
    <property type="project" value="UniProtKB-KW"/>
</dbReference>
<comment type="similarity">
    <text evidence="2">Belongs to the PhyH family.</text>
</comment>
<protein>
    <recommendedName>
        <fullName evidence="7">Phytanoyl-CoA dioxygenase</fullName>
    </recommendedName>
</protein>
<keyword evidence="3" id="KW-0479">Metal-binding</keyword>
<reference evidence="5 6" key="1">
    <citation type="submission" date="2006-10" db="EMBL/GenBank/DDBJ databases">
        <title>The Genome Sequence of Batrachochytrium dendrobatidis JEL423.</title>
        <authorList>
            <consortium name="The Broad Institute Genome Sequencing Platform"/>
            <person name="Birren B."/>
            <person name="Lander E."/>
            <person name="Galagan J."/>
            <person name="Cuomo C."/>
            <person name="Devon K."/>
            <person name="Jaffe D."/>
            <person name="Butler J."/>
            <person name="Alvarez P."/>
            <person name="Gnerre S."/>
            <person name="Grabherr M."/>
            <person name="Kleber M."/>
            <person name="Mauceli E."/>
            <person name="Brockman W."/>
            <person name="Young S."/>
            <person name="LaButti K."/>
            <person name="Sykes S."/>
            <person name="DeCaprio D."/>
            <person name="Crawford M."/>
            <person name="Koehrsen M."/>
            <person name="Engels R."/>
            <person name="Montgomery P."/>
            <person name="Pearson M."/>
            <person name="Howarth C."/>
            <person name="Larson L."/>
            <person name="White J."/>
            <person name="O'Leary S."/>
            <person name="Kodira C."/>
            <person name="Zeng Q."/>
            <person name="Yandava C."/>
            <person name="Alvarado L."/>
            <person name="Longcore J."/>
            <person name="James T."/>
        </authorList>
    </citation>
    <scope>NUCLEOTIDE SEQUENCE [LARGE SCALE GENOMIC DNA]</scope>
    <source>
        <strain evidence="5 6">JEL423</strain>
    </source>
</reference>
<keyword evidence="4" id="KW-0408">Iron</keyword>
<dbReference type="AlphaFoldDB" id="A0A177WBQ4"/>
<evidence type="ECO:0000256" key="4">
    <source>
        <dbReference type="ARBA" id="ARBA00023004"/>
    </source>
</evidence>
<evidence type="ECO:0000256" key="3">
    <source>
        <dbReference type="ARBA" id="ARBA00022723"/>
    </source>
</evidence>
<dbReference type="Pfam" id="PF05721">
    <property type="entry name" value="PhyH"/>
    <property type="match status" value="1"/>
</dbReference>
<dbReference type="OrthoDB" id="445007at2759"/>
<evidence type="ECO:0000313" key="5">
    <source>
        <dbReference type="EMBL" id="OAJ37463.1"/>
    </source>
</evidence>
<accession>A0A177WBQ4</accession>
<organism evidence="5 6">
    <name type="scientific">Batrachochytrium dendrobatidis (strain JEL423)</name>
    <dbReference type="NCBI Taxonomy" id="403673"/>
    <lineage>
        <taxon>Eukaryota</taxon>
        <taxon>Fungi</taxon>
        <taxon>Fungi incertae sedis</taxon>
        <taxon>Chytridiomycota</taxon>
        <taxon>Chytridiomycota incertae sedis</taxon>
        <taxon>Chytridiomycetes</taxon>
        <taxon>Rhizophydiales</taxon>
        <taxon>Rhizophydiales incertae sedis</taxon>
        <taxon>Batrachochytrium</taxon>
    </lineage>
</organism>
<evidence type="ECO:0000256" key="2">
    <source>
        <dbReference type="ARBA" id="ARBA00005830"/>
    </source>
</evidence>
<dbReference type="SUPFAM" id="SSF51197">
    <property type="entry name" value="Clavaminate synthase-like"/>
    <property type="match status" value="1"/>
</dbReference>
<dbReference type="VEuPathDB" id="FungiDB:BDEG_21479"/>
<comment type="cofactor">
    <cofactor evidence="1">
        <name>Fe cation</name>
        <dbReference type="ChEBI" id="CHEBI:24875"/>
    </cofactor>
</comment>
<dbReference type="eggNOG" id="KOG3290">
    <property type="taxonomic scope" value="Eukaryota"/>
</dbReference>
<proteinExistence type="inferred from homology"/>
<dbReference type="PANTHER" id="PTHR20883:SF15">
    <property type="entry name" value="PHYTANOYL-COA DIOXYGENASE DOMAIN-CONTAINING PROTEIN 1"/>
    <property type="match status" value="1"/>
</dbReference>
<dbReference type="Proteomes" id="UP000077115">
    <property type="component" value="Unassembled WGS sequence"/>
</dbReference>
<evidence type="ECO:0008006" key="7">
    <source>
        <dbReference type="Google" id="ProtNLM"/>
    </source>
</evidence>
<dbReference type="InterPro" id="IPR008775">
    <property type="entry name" value="Phytyl_CoA_dOase-like"/>
</dbReference>
<dbReference type="Gene3D" id="2.60.120.620">
    <property type="entry name" value="q2cbj1_9rhob like domain"/>
    <property type="match status" value="1"/>
</dbReference>
<evidence type="ECO:0000313" key="6">
    <source>
        <dbReference type="Proteomes" id="UP000077115"/>
    </source>
</evidence>